<name>A0A1I3X650_HALDA</name>
<dbReference type="EMBL" id="FOSB01000008">
    <property type="protein sequence ID" value="SFK15135.1"/>
    <property type="molecule type" value="Genomic_DNA"/>
</dbReference>
<proteinExistence type="predicted"/>
<keyword evidence="2" id="KW-1185">Reference proteome</keyword>
<evidence type="ECO:0008006" key="3">
    <source>
        <dbReference type="Google" id="ProtNLM"/>
    </source>
</evidence>
<dbReference type="AlphaFoldDB" id="A0A1I3X650"/>
<evidence type="ECO:0000313" key="1">
    <source>
        <dbReference type="EMBL" id="SFK15135.1"/>
    </source>
</evidence>
<dbReference type="Proteomes" id="UP000183557">
    <property type="component" value="Unassembled WGS sequence"/>
</dbReference>
<reference evidence="2" key="1">
    <citation type="submission" date="2016-10" db="EMBL/GenBank/DDBJ databases">
        <authorList>
            <person name="Varghese N."/>
            <person name="Submissions S."/>
        </authorList>
    </citation>
    <scope>NUCLEOTIDE SEQUENCE [LARGE SCALE GENOMIC DNA]</scope>
    <source>
        <strain evidence="2">CGMCC 1.3704</strain>
    </source>
</reference>
<sequence>MYIEQVEDELFQLKKENGPVGTFKLIGLSNGVVKLEQLQVKDHISPGRILEVFEVILSHVEAAGHKELLVESHSDALDFLLQYQQFKKKDVEKRLWIYEVNHK</sequence>
<protein>
    <recommendedName>
        <fullName evidence="3">N-acetyltransferase domain-containing protein</fullName>
    </recommendedName>
</protein>
<organism evidence="1 2">
    <name type="scientific">Halobacillus dabanensis</name>
    <dbReference type="NCBI Taxonomy" id="240302"/>
    <lineage>
        <taxon>Bacteria</taxon>
        <taxon>Bacillati</taxon>
        <taxon>Bacillota</taxon>
        <taxon>Bacilli</taxon>
        <taxon>Bacillales</taxon>
        <taxon>Bacillaceae</taxon>
        <taxon>Halobacillus</taxon>
    </lineage>
</organism>
<gene>
    <name evidence="1" type="ORF">SAMN04487936_10829</name>
</gene>
<dbReference type="OrthoDB" id="2970679at2"/>
<evidence type="ECO:0000313" key="2">
    <source>
        <dbReference type="Proteomes" id="UP000183557"/>
    </source>
</evidence>
<accession>A0A1I3X650</accession>
<dbReference type="RefSeq" id="WP_075037181.1">
    <property type="nucleotide sequence ID" value="NZ_FOSB01000008.1"/>
</dbReference>